<dbReference type="InterPro" id="IPR014710">
    <property type="entry name" value="RmlC-like_jellyroll"/>
</dbReference>
<dbReference type="AlphaFoldDB" id="A0A1H2PW01"/>
<dbReference type="InterPro" id="IPR010282">
    <property type="entry name" value="Uncharacterised_HutD/Ves"/>
</dbReference>
<dbReference type="PANTHER" id="PTHR37943">
    <property type="entry name" value="PROTEIN VES"/>
    <property type="match status" value="1"/>
</dbReference>
<evidence type="ECO:0000313" key="2">
    <source>
        <dbReference type="Proteomes" id="UP000243719"/>
    </source>
</evidence>
<evidence type="ECO:0000313" key="1">
    <source>
        <dbReference type="EMBL" id="SDV50679.1"/>
    </source>
</evidence>
<name>A0A1H2PW01_9BURK</name>
<protein>
    <submittedName>
        <fullName evidence="1">Various environmental stresses-induced protein Ves</fullName>
    </submittedName>
</protein>
<organism evidence="1 2">
    <name type="scientific">Chitinasiproducens palmae</name>
    <dbReference type="NCBI Taxonomy" id="1770053"/>
    <lineage>
        <taxon>Bacteria</taxon>
        <taxon>Pseudomonadati</taxon>
        <taxon>Pseudomonadota</taxon>
        <taxon>Betaproteobacteria</taxon>
        <taxon>Burkholderiales</taxon>
        <taxon>Burkholderiaceae</taxon>
        <taxon>Chitinasiproducens</taxon>
    </lineage>
</organism>
<dbReference type="SUPFAM" id="SSF51182">
    <property type="entry name" value="RmlC-like cupins"/>
    <property type="match status" value="1"/>
</dbReference>
<proteinExistence type="predicted"/>
<dbReference type="STRING" id="1770053.SAMN05216551_1133"/>
<dbReference type="Pfam" id="PF05962">
    <property type="entry name" value="HutD"/>
    <property type="match status" value="1"/>
</dbReference>
<dbReference type="RefSeq" id="WP_091911825.1">
    <property type="nucleotide sequence ID" value="NZ_FNLO01000013.1"/>
</dbReference>
<dbReference type="PANTHER" id="PTHR37943:SF1">
    <property type="entry name" value="PROTEIN VES"/>
    <property type="match status" value="1"/>
</dbReference>
<keyword evidence="2" id="KW-1185">Reference proteome</keyword>
<dbReference type="Gene3D" id="2.60.120.10">
    <property type="entry name" value="Jelly Rolls"/>
    <property type="match status" value="1"/>
</dbReference>
<dbReference type="Proteomes" id="UP000243719">
    <property type="component" value="Unassembled WGS sequence"/>
</dbReference>
<reference evidence="2" key="1">
    <citation type="submission" date="2016-09" db="EMBL/GenBank/DDBJ databases">
        <authorList>
            <person name="Varghese N."/>
            <person name="Submissions S."/>
        </authorList>
    </citation>
    <scope>NUCLEOTIDE SEQUENCE [LARGE SCALE GENOMIC DNA]</scope>
    <source>
        <strain evidence="2">JS23</strain>
    </source>
</reference>
<dbReference type="InterPro" id="IPR011051">
    <property type="entry name" value="RmlC_Cupin_sf"/>
</dbReference>
<gene>
    <name evidence="1" type="ORF">SAMN05216551_1133</name>
</gene>
<dbReference type="OrthoDB" id="9800082at2"/>
<sequence length="212" mass="21887">MRDAVDVAALADIPAEPWRNGGGITRTLAVGDGWRASLAEIGRDGPYSRFAGTLRLSLIVAGAGVRLRATAAEHATAHELLPGQAVQYDGDAAWQASLIDGPALALNLIARAGAYRLHAQTLDAERGVPIGAHAGLVVLSGPQPCAVWEADGSRRQWQLAPFTVLRIPRLTASIQLCGAAAVAAPAADAGTRAPIQGAPPHWPIVASAEPLT</sequence>
<accession>A0A1H2PW01</accession>
<dbReference type="EMBL" id="FNLO01000013">
    <property type="protein sequence ID" value="SDV50679.1"/>
    <property type="molecule type" value="Genomic_DNA"/>
</dbReference>